<keyword evidence="3" id="KW-1185">Reference proteome</keyword>
<dbReference type="EMBL" id="JARYMX010000005">
    <property type="protein sequence ID" value="KAJ9547132.1"/>
    <property type="molecule type" value="Genomic_DNA"/>
</dbReference>
<sequence>MDVVGVMVNCVVMVAVKEVVIEDIIKGTEANFAYEYKEDDNPDGPEDHNNATYLDVERVTPEGKERSSIERSVGLMEVLDLGTEGVYLLVEVPADRLTGGFGSAEGGWSRTSEISVVLLIRAISPLMTSSTSAL</sequence>
<organism evidence="2 3">
    <name type="scientific">Centaurea solstitialis</name>
    <name type="common">yellow star-thistle</name>
    <dbReference type="NCBI Taxonomy" id="347529"/>
    <lineage>
        <taxon>Eukaryota</taxon>
        <taxon>Viridiplantae</taxon>
        <taxon>Streptophyta</taxon>
        <taxon>Embryophyta</taxon>
        <taxon>Tracheophyta</taxon>
        <taxon>Spermatophyta</taxon>
        <taxon>Magnoliopsida</taxon>
        <taxon>eudicotyledons</taxon>
        <taxon>Gunneridae</taxon>
        <taxon>Pentapetalae</taxon>
        <taxon>asterids</taxon>
        <taxon>campanulids</taxon>
        <taxon>Asterales</taxon>
        <taxon>Asteraceae</taxon>
        <taxon>Carduoideae</taxon>
        <taxon>Cardueae</taxon>
        <taxon>Centaureinae</taxon>
        <taxon>Centaurea</taxon>
    </lineage>
</organism>
<gene>
    <name evidence="2" type="ORF">OSB04_019675</name>
</gene>
<evidence type="ECO:0000313" key="3">
    <source>
        <dbReference type="Proteomes" id="UP001172457"/>
    </source>
</evidence>
<comment type="caution">
    <text evidence="2">The sequence shown here is derived from an EMBL/GenBank/DDBJ whole genome shotgun (WGS) entry which is preliminary data.</text>
</comment>
<dbReference type="AlphaFoldDB" id="A0AA38W350"/>
<feature type="region of interest" description="Disordered" evidence="1">
    <location>
        <begin position="37"/>
        <end position="67"/>
    </location>
</feature>
<feature type="compositionally biased region" description="Basic and acidic residues" evidence="1">
    <location>
        <begin position="45"/>
        <end position="67"/>
    </location>
</feature>
<accession>A0AA38W350</accession>
<reference evidence="2" key="1">
    <citation type="submission" date="2023-03" db="EMBL/GenBank/DDBJ databases">
        <title>Chromosome-scale reference genome and RAD-based genetic map of yellow starthistle (Centaurea solstitialis) reveal putative structural variation and QTLs associated with invader traits.</title>
        <authorList>
            <person name="Reatini B."/>
            <person name="Cang F.A."/>
            <person name="Jiang Q."/>
            <person name="Mckibben M.T.W."/>
            <person name="Barker M.S."/>
            <person name="Rieseberg L.H."/>
            <person name="Dlugosch K.M."/>
        </authorList>
    </citation>
    <scope>NUCLEOTIDE SEQUENCE</scope>
    <source>
        <strain evidence="2">CAN-66</strain>
        <tissue evidence="2">Leaf</tissue>
    </source>
</reference>
<name>A0AA38W350_9ASTR</name>
<evidence type="ECO:0000256" key="1">
    <source>
        <dbReference type="SAM" id="MobiDB-lite"/>
    </source>
</evidence>
<protein>
    <submittedName>
        <fullName evidence="2">Uncharacterized protein</fullName>
    </submittedName>
</protein>
<evidence type="ECO:0000313" key="2">
    <source>
        <dbReference type="EMBL" id="KAJ9547132.1"/>
    </source>
</evidence>
<dbReference type="Proteomes" id="UP001172457">
    <property type="component" value="Chromosome 5"/>
</dbReference>
<proteinExistence type="predicted"/>